<feature type="region of interest" description="Disordered" evidence="1">
    <location>
        <begin position="321"/>
        <end position="344"/>
    </location>
</feature>
<feature type="transmembrane region" description="Helical" evidence="2">
    <location>
        <begin position="39"/>
        <end position="60"/>
    </location>
</feature>
<reference evidence="4" key="2">
    <citation type="submission" date="2015-01" db="EMBL/GenBank/DDBJ databases">
        <title>Evolutionary Origins and Diversification of the Mycorrhizal Mutualists.</title>
        <authorList>
            <consortium name="DOE Joint Genome Institute"/>
            <consortium name="Mycorrhizal Genomics Consortium"/>
            <person name="Kohler A."/>
            <person name="Kuo A."/>
            <person name="Nagy L.G."/>
            <person name="Floudas D."/>
            <person name="Copeland A."/>
            <person name="Barry K.W."/>
            <person name="Cichocki N."/>
            <person name="Veneault-Fourrey C."/>
            <person name="LaButti K."/>
            <person name="Lindquist E.A."/>
            <person name="Lipzen A."/>
            <person name="Lundell T."/>
            <person name="Morin E."/>
            <person name="Murat C."/>
            <person name="Riley R."/>
            <person name="Ohm R."/>
            <person name="Sun H."/>
            <person name="Tunlid A."/>
            <person name="Henrissat B."/>
            <person name="Grigoriev I.V."/>
            <person name="Hibbett D.S."/>
            <person name="Martin F."/>
        </authorList>
    </citation>
    <scope>NUCLEOTIDE SEQUENCE [LARGE SCALE GENOMIC DNA]</scope>
    <source>
        <strain evidence="4">MAFF 305830</strain>
    </source>
</reference>
<feature type="transmembrane region" description="Helical" evidence="2">
    <location>
        <begin position="155"/>
        <end position="176"/>
    </location>
</feature>
<dbReference type="OrthoDB" id="3154384at2759"/>
<accession>A0A0C2XIV7</accession>
<protein>
    <submittedName>
        <fullName evidence="3">Uncharacterized protein</fullName>
    </submittedName>
</protein>
<organism evidence="3 4">
    <name type="scientific">Serendipita vermifera MAFF 305830</name>
    <dbReference type="NCBI Taxonomy" id="933852"/>
    <lineage>
        <taxon>Eukaryota</taxon>
        <taxon>Fungi</taxon>
        <taxon>Dikarya</taxon>
        <taxon>Basidiomycota</taxon>
        <taxon>Agaricomycotina</taxon>
        <taxon>Agaricomycetes</taxon>
        <taxon>Sebacinales</taxon>
        <taxon>Serendipitaceae</taxon>
        <taxon>Serendipita</taxon>
    </lineage>
</organism>
<evidence type="ECO:0000256" key="1">
    <source>
        <dbReference type="SAM" id="MobiDB-lite"/>
    </source>
</evidence>
<keyword evidence="2" id="KW-0472">Membrane</keyword>
<proteinExistence type="predicted"/>
<dbReference type="HOGENOM" id="CLU_067172_0_0_1"/>
<feature type="transmembrane region" description="Helical" evidence="2">
    <location>
        <begin position="72"/>
        <end position="91"/>
    </location>
</feature>
<dbReference type="AlphaFoldDB" id="A0A0C2XIV7"/>
<evidence type="ECO:0000313" key="3">
    <source>
        <dbReference type="EMBL" id="KIM29002.1"/>
    </source>
</evidence>
<keyword evidence="2" id="KW-1133">Transmembrane helix</keyword>
<sequence>MDKSVIISLAKGRSGGGGGGSGSDIDNGWDAPPLTKAGFALQIILGIAALVLLILITIALPRVSPWSARGPYLLLVLVTVTLVTSYGLGALSMRAPVIETSTQLRLSSASSFLGAVQDVFLPAVILYLLHLRGNVLRGVKGDTVRPIASQLWKRILDWSWVILTFIFCMVLLGYQANWYNNLPGSMLTEDLFQRYINVSHGLVYTITALHFLLCLNVFVSLIIHFVQSKKAQARDPVTTRLLILAAPFLMIYAINSVATNIIFSVASITATFDVEAFVLAEIIILGICGIMILVALLTTMLLSNVQWTAQKGETLMEHGGAPVQQQQQWSTPTSNWSQPVYNQK</sequence>
<keyword evidence="2" id="KW-0812">Transmembrane</keyword>
<dbReference type="EMBL" id="KN824290">
    <property type="protein sequence ID" value="KIM29002.1"/>
    <property type="molecule type" value="Genomic_DNA"/>
</dbReference>
<evidence type="ECO:0000313" key="4">
    <source>
        <dbReference type="Proteomes" id="UP000054097"/>
    </source>
</evidence>
<reference evidence="3 4" key="1">
    <citation type="submission" date="2014-04" db="EMBL/GenBank/DDBJ databases">
        <authorList>
            <consortium name="DOE Joint Genome Institute"/>
            <person name="Kuo A."/>
            <person name="Zuccaro A."/>
            <person name="Kohler A."/>
            <person name="Nagy L.G."/>
            <person name="Floudas D."/>
            <person name="Copeland A."/>
            <person name="Barry K.W."/>
            <person name="Cichocki N."/>
            <person name="Veneault-Fourrey C."/>
            <person name="LaButti K."/>
            <person name="Lindquist E.A."/>
            <person name="Lipzen A."/>
            <person name="Lundell T."/>
            <person name="Morin E."/>
            <person name="Murat C."/>
            <person name="Sun H."/>
            <person name="Tunlid A."/>
            <person name="Henrissat B."/>
            <person name="Grigoriev I.V."/>
            <person name="Hibbett D.S."/>
            <person name="Martin F."/>
            <person name="Nordberg H.P."/>
            <person name="Cantor M.N."/>
            <person name="Hua S.X."/>
        </authorList>
    </citation>
    <scope>NUCLEOTIDE SEQUENCE [LARGE SCALE GENOMIC DNA]</scope>
    <source>
        <strain evidence="3 4">MAFF 305830</strain>
    </source>
</reference>
<feature type="transmembrane region" description="Helical" evidence="2">
    <location>
        <begin position="276"/>
        <end position="302"/>
    </location>
</feature>
<feature type="compositionally biased region" description="Polar residues" evidence="1">
    <location>
        <begin position="323"/>
        <end position="344"/>
    </location>
</feature>
<feature type="transmembrane region" description="Helical" evidence="2">
    <location>
        <begin position="201"/>
        <end position="223"/>
    </location>
</feature>
<dbReference type="Proteomes" id="UP000054097">
    <property type="component" value="Unassembled WGS sequence"/>
</dbReference>
<gene>
    <name evidence="3" type="ORF">M408DRAFT_68425</name>
</gene>
<keyword evidence="4" id="KW-1185">Reference proteome</keyword>
<feature type="transmembrane region" description="Helical" evidence="2">
    <location>
        <begin position="244"/>
        <end position="270"/>
    </location>
</feature>
<evidence type="ECO:0000256" key="2">
    <source>
        <dbReference type="SAM" id="Phobius"/>
    </source>
</evidence>
<feature type="transmembrane region" description="Helical" evidence="2">
    <location>
        <begin position="111"/>
        <end position="129"/>
    </location>
</feature>
<name>A0A0C2XIV7_SERVB</name>